<evidence type="ECO:0000313" key="3">
    <source>
        <dbReference type="Proteomes" id="UP000305196"/>
    </source>
</evidence>
<organism evidence="2 3">
    <name type="scientific">Plasmodium vivax</name>
    <name type="common">malaria parasite P. vivax</name>
    <dbReference type="NCBI Taxonomy" id="5855"/>
    <lineage>
        <taxon>Eukaryota</taxon>
        <taxon>Sar</taxon>
        <taxon>Alveolata</taxon>
        <taxon>Apicomplexa</taxon>
        <taxon>Aconoidasida</taxon>
        <taxon>Haemosporida</taxon>
        <taxon>Plasmodiidae</taxon>
        <taxon>Plasmodium</taxon>
        <taxon>Plasmodium (Plasmodium)</taxon>
    </lineage>
</organism>
<proteinExistence type="predicted"/>
<keyword evidence="1" id="KW-0472">Membrane</keyword>
<dbReference type="VEuPathDB" id="PlasmoDB:PVPAM_040034800"/>
<keyword evidence="1" id="KW-0812">Transmembrane</keyword>
<accession>A0A1G4H8E2</accession>
<dbReference type="VEuPathDB" id="PlasmoDB:PVW1_040030400"/>
<gene>
    <name evidence="2" type="ORF">PVC01_040027000</name>
</gene>
<dbReference type="Proteomes" id="UP000305196">
    <property type="component" value="Chromosome 4"/>
</dbReference>
<dbReference type="VEuPathDB" id="PlasmoDB:PVX_003500"/>
<dbReference type="EMBL" id="LT615259">
    <property type="protein sequence ID" value="SCO71180.1"/>
    <property type="molecule type" value="Genomic_DNA"/>
</dbReference>
<evidence type="ECO:0000313" key="2">
    <source>
        <dbReference type="EMBL" id="SCO71180.1"/>
    </source>
</evidence>
<reference evidence="2 3" key="1">
    <citation type="submission" date="2016-07" db="EMBL/GenBank/DDBJ databases">
        <authorList>
            <consortium name="Pathogen Informatics"/>
        </authorList>
    </citation>
    <scope>NUCLEOTIDE SEQUENCE [LARGE SCALE GENOMIC DNA]</scope>
</reference>
<name>A0A1G4H8E2_PLAVI</name>
<sequence length="364" mass="42676">MAHTHMHAIPFTCQALSDQDLPASKFDKEFRQSVNFDDLENAALAENKTFNLDEWKRKFLKELTSSFEQISEKWPYKTHEKRCRDFNYHADYTMNLISLLKVKGPHGKMVHIHKDNINSIKEQINRLFKKYDKFECASEEKRYTLQSPLRKDLDNFCENRDHLAECVTSKKQNCKRLVNFVNSKYYDLFSYDTCIVDSDTTDGKLLHISNNCSLYDIPKTFSYPACDNFEIPERIQSIPYCPMENLSLFNQLAAFVSDYISYIPNLAQIRRSVVYICLIILGISIPFLILYRLTHLGNVYQKEPRNDEGSKNTYDGSEEMLQYSSEDELSNMPSREYLISYLQMQNEMESESVSCSHHSDNSHY</sequence>
<keyword evidence="1" id="KW-1133">Transmembrane helix</keyword>
<feature type="transmembrane region" description="Helical" evidence="1">
    <location>
        <begin position="273"/>
        <end position="293"/>
    </location>
</feature>
<dbReference type="AlphaFoldDB" id="A0A1G4H8E2"/>
<dbReference type="VEuPathDB" id="PlasmoDB:PVP01_0423900"/>
<evidence type="ECO:0000256" key="1">
    <source>
        <dbReference type="SAM" id="Phobius"/>
    </source>
</evidence>
<protein>
    <submittedName>
        <fullName evidence="2">VIR protein</fullName>
    </submittedName>
</protein>